<keyword evidence="2" id="KW-0028">Amino-acid biosynthesis</keyword>
<dbReference type="PANTHER" id="PTHR32268:SF11">
    <property type="entry name" value="HOMOSERINE O-ACETYLTRANSFERASE"/>
    <property type="match status" value="1"/>
</dbReference>
<feature type="active site" evidence="2 3">
    <location>
        <position position="313"/>
    </location>
</feature>
<dbReference type="GO" id="GO:0004414">
    <property type="term" value="F:homoserine O-acetyltransferase activity"/>
    <property type="evidence" value="ECO:0007669"/>
    <property type="project" value="UniProtKB-UniRule"/>
</dbReference>
<evidence type="ECO:0000256" key="1">
    <source>
        <dbReference type="ARBA" id="ARBA00022679"/>
    </source>
</evidence>
<comment type="pathway">
    <text evidence="2">Amino-acid biosynthesis; L-methionine biosynthesis via de novo pathway; O-acetyl-L-homoserine from L-homoserine: step 1/1.</text>
</comment>
<dbReference type="EC" id="2.3.1.31" evidence="2"/>
<evidence type="ECO:0000313" key="5">
    <source>
        <dbReference type="EMBL" id="AEV71200.1"/>
    </source>
</evidence>
<evidence type="ECO:0000256" key="3">
    <source>
        <dbReference type="PIRSR" id="PIRSR000443-1"/>
    </source>
</evidence>
<dbReference type="Gene3D" id="3.40.50.1820">
    <property type="entry name" value="alpha/beta hydrolase"/>
    <property type="match status" value="1"/>
</dbReference>
<feature type="domain" description="AB hydrolase-1" evidence="4">
    <location>
        <begin position="51"/>
        <end position="343"/>
    </location>
</feature>
<dbReference type="RefSeq" id="WP_014209020.1">
    <property type="nucleotide sequence ID" value="NC_016604.1"/>
</dbReference>
<dbReference type="EMBL" id="CP003169">
    <property type="protein sequence ID" value="AEV71200.1"/>
    <property type="molecule type" value="Genomic_DNA"/>
</dbReference>
<keyword evidence="2" id="KW-0486">Methionine biosynthesis</keyword>
<accession>G8RMA2</accession>
<dbReference type="Proteomes" id="UP000005442">
    <property type="component" value="Chromosome"/>
</dbReference>
<dbReference type="KEGG" id="mrh:MycrhN_0562"/>
<dbReference type="eggNOG" id="COG2021">
    <property type="taxonomic scope" value="Bacteria"/>
</dbReference>
<keyword evidence="6" id="KW-1185">Reference proteome</keyword>
<dbReference type="NCBIfam" id="NF001209">
    <property type="entry name" value="PRK00175.1"/>
    <property type="match status" value="1"/>
</dbReference>
<comment type="catalytic activity">
    <reaction evidence="2">
        <text>L-homoserine + acetyl-CoA = O-acetyl-L-homoserine + CoA</text>
        <dbReference type="Rhea" id="RHEA:13701"/>
        <dbReference type="ChEBI" id="CHEBI:57287"/>
        <dbReference type="ChEBI" id="CHEBI:57288"/>
        <dbReference type="ChEBI" id="CHEBI:57476"/>
        <dbReference type="ChEBI" id="CHEBI:57716"/>
        <dbReference type="EC" id="2.3.1.31"/>
    </reaction>
</comment>
<dbReference type="NCBIfam" id="TIGR01392">
    <property type="entry name" value="homoserO_Ac_trn"/>
    <property type="match status" value="1"/>
</dbReference>
<comment type="similarity">
    <text evidence="2">Belongs to the AB hydrolase superfamily. MetX family.</text>
</comment>
<evidence type="ECO:0000313" key="6">
    <source>
        <dbReference type="Proteomes" id="UP000005442"/>
    </source>
</evidence>
<dbReference type="Pfam" id="PF00561">
    <property type="entry name" value="Abhydrolase_1"/>
    <property type="match status" value="1"/>
</dbReference>
<keyword evidence="2" id="KW-0963">Cytoplasm</keyword>
<dbReference type="PIRSF" id="PIRSF000443">
    <property type="entry name" value="Homoser_Ac_trans"/>
    <property type="match status" value="1"/>
</dbReference>
<dbReference type="SUPFAM" id="SSF53474">
    <property type="entry name" value="alpha/beta-Hydrolases"/>
    <property type="match status" value="1"/>
</dbReference>
<dbReference type="PANTHER" id="PTHR32268">
    <property type="entry name" value="HOMOSERINE O-ACETYLTRANSFERASE"/>
    <property type="match status" value="1"/>
</dbReference>
<dbReference type="InterPro" id="IPR008220">
    <property type="entry name" value="HAT_MetX-like"/>
</dbReference>
<feature type="binding site" evidence="2">
    <location>
        <position position="347"/>
    </location>
    <ligand>
        <name>substrate</name>
    </ligand>
</feature>
<dbReference type="GO" id="GO:0009092">
    <property type="term" value="P:homoserine metabolic process"/>
    <property type="evidence" value="ECO:0007669"/>
    <property type="project" value="TreeGrafter"/>
</dbReference>
<evidence type="ECO:0000259" key="4">
    <source>
        <dbReference type="Pfam" id="PF00561"/>
    </source>
</evidence>
<keyword evidence="1 2" id="KW-0808">Transferase</keyword>
<dbReference type="GO" id="GO:0009086">
    <property type="term" value="P:methionine biosynthetic process"/>
    <property type="evidence" value="ECO:0007669"/>
    <property type="project" value="UniProtKB-UniRule"/>
</dbReference>
<dbReference type="InterPro" id="IPR029058">
    <property type="entry name" value="AB_hydrolase_fold"/>
</dbReference>
<comment type="function">
    <text evidence="2">Transfers an acetyl group from acetyl-CoA to L-homoserine, forming acetyl-L-homoserine.</text>
</comment>
<dbReference type="AlphaFoldDB" id="G8RMA2"/>
<evidence type="ECO:0000256" key="2">
    <source>
        <dbReference type="HAMAP-Rule" id="MF_00296"/>
    </source>
</evidence>
<reference evidence="5 6" key="1">
    <citation type="submission" date="2011-12" db="EMBL/GenBank/DDBJ databases">
        <title>Complete sequence of Mycobacterium rhodesiae NBB3.</title>
        <authorList>
            <consortium name="US DOE Joint Genome Institute"/>
            <person name="Lucas S."/>
            <person name="Han J."/>
            <person name="Lapidus A."/>
            <person name="Cheng J.-F."/>
            <person name="Goodwin L."/>
            <person name="Pitluck S."/>
            <person name="Peters L."/>
            <person name="Mikhailova N."/>
            <person name="Gu W."/>
            <person name="Detter J.C."/>
            <person name="Han C."/>
            <person name="Tapia R."/>
            <person name="Land M."/>
            <person name="Hauser L."/>
            <person name="Kyrpides N."/>
            <person name="Ivanova N."/>
            <person name="Pagani I."/>
            <person name="Mattes T."/>
            <person name="Holmes A."/>
            <person name="Rutledge P."/>
            <person name="Paulsen I."/>
            <person name="Coleman N."/>
            <person name="Woyke T."/>
        </authorList>
    </citation>
    <scope>NUCLEOTIDE SEQUENCE [LARGE SCALE GENOMIC DNA]</scope>
    <source>
        <strain evidence="5 6">NBB3</strain>
    </source>
</reference>
<dbReference type="OrthoDB" id="9800754at2"/>
<comment type="subcellular location">
    <subcellularLocation>
        <location evidence="2">Cytoplasm</location>
    </subcellularLocation>
</comment>
<protein>
    <recommendedName>
        <fullName evidence="2">Homoserine O-acetyltransferase</fullName>
        <shortName evidence="2">HAT</shortName>
        <ecNumber evidence="2">2.3.1.31</ecNumber>
    </recommendedName>
    <alternativeName>
        <fullName evidence="2">Homoserine transacetylase</fullName>
        <shortName evidence="2">HTA</shortName>
    </alternativeName>
</protein>
<proteinExistence type="inferred from homology"/>
<comment type="subunit">
    <text evidence="2">Homodimer.</text>
</comment>
<comment type="caution">
    <text evidence="2">Lacks conserved residue(s) required for the propagation of feature annotation.</text>
</comment>
<feature type="active site" description="Nucleophile" evidence="2 3">
    <location>
        <position position="154"/>
    </location>
</feature>
<name>G8RMA2_MYCRN</name>
<dbReference type="HAMAP" id="MF_00296">
    <property type="entry name" value="MetX_acyltransf"/>
    <property type="match status" value="1"/>
</dbReference>
<dbReference type="STRING" id="710685.MycrhN_0562"/>
<sequence>MSVQSTDRQDAVRSGGAWATIGDLILESGAPLPDVSLFYEVFGDLADDKSNAVLVFHGLAANSHLACDSATADAGWWSGVVGPGLGLDTERLCVISANVLGGCYGSTGPTSIAPDGQYWASRFPALTIRDQVAAAVRLGENLGISTWAGIVGVSFGGMHALEWHVAQQGRAERVAVIAAPWATTAEQLATNTMQTEIVKLDPEFHDGFYRRVGTRPRAGLALARQVGMLQYRAHDEFNERFGRARQDVDEGPYVVESYFRANGAKFAESFDANSFITLGGAKSSHDIGRGRGGPERALQSSTAPLLVVGIESDRLFPLEQQRFIARHSPGSVSGDEPVVLHSGHGHDAFLIDQAWMGRTLGDFLG</sequence>
<keyword evidence="2" id="KW-0012">Acyltransferase</keyword>
<gene>
    <name evidence="2" type="primary">metXA</name>
    <name evidence="5" type="ordered locus">MycrhN_0562</name>
</gene>
<feature type="binding site" evidence="2">
    <location>
        <position position="224"/>
    </location>
    <ligand>
        <name>substrate</name>
    </ligand>
</feature>
<dbReference type="UniPathway" id="UPA00051">
    <property type="reaction ID" value="UER00074"/>
</dbReference>
<dbReference type="HOGENOM" id="CLU_028760_1_0_11"/>
<dbReference type="GO" id="GO:0005737">
    <property type="term" value="C:cytoplasm"/>
    <property type="evidence" value="ECO:0007669"/>
    <property type="project" value="UniProtKB-SubCell"/>
</dbReference>
<organism evidence="5 6">
    <name type="scientific">Mycolicibacterium rhodesiae (strain NBB3)</name>
    <name type="common">Mycobacterium rhodesiae</name>
    <dbReference type="NCBI Taxonomy" id="710685"/>
    <lineage>
        <taxon>Bacteria</taxon>
        <taxon>Bacillati</taxon>
        <taxon>Actinomycetota</taxon>
        <taxon>Actinomycetes</taxon>
        <taxon>Mycobacteriales</taxon>
        <taxon>Mycobacteriaceae</taxon>
        <taxon>Mycolicibacterium</taxon>
    </lineage>
</organism>
<feature type="active site" evidence="2 3">
    <location>
        <position position="346"/>
    </location>
</feature>
<dbReference type="InterPro" id="IPR000073">
    <property type="entry name" value="AB_hydrolase_1"/>
</dbReference>
<dbReference type="PATRIC" id="fig|710685.3.peg.567"/>